<gene>
    <name evidence="2" type="ORF">GETHLI_34040</name>
</gene>
<evidence type="ECO:0000313" key="3">
    <source>
        <dbReference type="Proteomes" id="UP001165069"/>
    </source>
</evidence>
<dbReference type="RefSeq" id="WP_420798876.1">
    <property type="nucleotide sequence ID" value="NZ_BSDE01000009.1"/>
</dbReference>
<dbReference type="Pfam" id="PF06527">
    <property type="entry name" value="TniQ"/>
    <property type="match status" value="1"/>
</dbReference>
<comment type="caution">
    <text evidence="2">The sequence shown here is derived from an EMBL/GenBank/DDBJ whole genome shotgun (WGS) entry which is preliminary data.</text>
</comment>
<accession>A0ABQ5QJ30</accession>
<proteinExistence type="predicted"/>
<protein>
    <recommendedName>
        <fullName evidence="1">TniQ domain-containing protein</fullName>
    </recommendedName>
</protein>
<dbReference type="EMBL" id="BSDE01000009">
    <property type="protein sequence ID" value="GLH74902.1"/>
    <property type="molecule type" value="Genomic_DNA"/>
</dbReference>
<reference evidence="2 3" key="1">
    <citation type="journal article" date="2023" name="Antonie Van Leeuwenhoek">
        <title>Mesoterricola silvestris gen. nov., sp. nov., Mesoterricola sediminis sp. nov., Geothrix oryzae sp. nov., Geothrix edaphica sp. nov., Geothrix rubra sp. nov., and Geothrix limicola sp. nov., six novel members of Acidobacteriota isolated from soils.</title>
        <authorList>
            <person name="Itoh H."/>
            <person name="Sugisawa Y."/>
            <person name="Mise K."/>
            <person name="Xu Z."/>
            <person name="Kuniyasu M."/>
            <person name="Ushijima N."/>
            <person name="Kawano K."/>
            <person name="Kobayashi E."/>
            <person name="Shiratori Y."/>
            <person name="Masuda Y."/>
            <person name="Senoo K."/>
        </authorList>
    </citation>
    <scope>NUCLEOTIDE SEQUENCE [LARGE SCALE GENOMIC DNA]</scope>
    <source>
        <strain evidence="2 3">Red804</strain>
    </source>
</reference>
<organism evidence="2 3">
    <name type="scientific">Geothrix limicola</name>
    <dbReference type="NCBI Taxonomy" id="2927978"/>
    <lineage>
        <taxon>Bacteria</taxon>
        <taxon>Pseudomonadati</taxon>
        <taxon>Acidobacteriota</taxon>
        <taxon>Holophagae</taxon>
        <taxon>Holophagales</taxon>
        <taxon>Holophagaceae</taxon>
        <taxon>Geothrix</taxon>
    </lineage>
</organism>
<dbReference type="InterPro" id="IPR009492">
    <property type="entry name" value="TniQ"/>
</dbReference>
<feature type="domain" description="TniQ" evidence="1">
    <location>
        <begin position="7"/>
        <end position="145"/>
    </location>
</feature>
<evidence type="ECO:0000313" key="2">
    <source>
        <dbReference type="EMBL" id="GLH74902.1"/>
    </source>
</evidence>
<sequence length="464" mass="51786">MSGACWPIRPPPLGGELLSSWMTRIAKANGVSLQCLCWETWPGSDLLMRDIDRHPPPGFIEELAKHSGHPAASIQRLVLRSLVGRLLVNLPPGSGWVQWILPILLRTRAAYGIQYCPECLAKDIEPHWRLNWRLAFVTTCPQHFRVLSDTCSSCGVAPNPLALFKGKRPATEPVPVHLCRWCGQDFRVICNDPSNSNSPSKGVVHFETTLLQALQENWMDVPGHGLVHSIPYFRGLHLIVTILASKGQSGRFRAAVCQELGIDQPPKLIPGRGGRVLFELQNVSTRHQLVAMAAWLMEDWPHRFTQACREASLSGTRLTLELQRDAPYWYWKSTGEQLGSKRAQWRRAALPDGLSLSYDDVSRRLQSRKLLSQERRIRFVRDHPELWGDPLRLTNALRSAGLYSPNSAPSLLVPYCTVLIALAKGEGLLHCFTKSLAVCCVRGRRQMVLLPSVSPSTETSGTSG</sequence>
<keyword evidence="3" id="KW-1185">Reference proteome</keyword>
<evidence type="ECO:0000259" key="1">
    <source>
        <dbReference type="Pfam" id="PF06527"/>
    </source>
</evidence>
<name>A0ABQ5QJ30_9BACT</name>
<dbReference type="Proteomes" id="UP001165069">
    <property type="component" value="Unassembled WGS sequence"/>
</dbReference>